<feature type="domain" description="Copper amine oxidase-like N-terminal" evidence="2">
    <location>
        <begin position="150"/>
        <end position="194"/>
    </location>
</feature>
<accession>A0ABX1X7W3</accession>
<dbReference type="Pfam" id="PF07833">
    <property type="entry name" value="Cu_amine_oxidN1"/>
    <property type="match status" value="2"/>
</dbReference>
<feature type="signal peptide" evidence="1">
    <location>
        <begin position="1"/>
        <end position="27"/>
    </location>
</feature>
<dbReference type="Proteomes" id="UP000653578">
    <property type="component" value="Unassembled WGS sequence"/>
</dbReference>
<name>A0ABX1X7W3_9BACL</name>
<proteinExistence type="predicted"/>
<evidence type="ECO:0000313" key="4">
    <source>
        <dbReference type="Proteomes" id="UP000653578"/>
    </source>
</evidence>
<keyword evidence="4" id="KW-1185">Reference proteome</keyword>
<dbReference type="SUPFAM" id="SSF55383">
    <property type="entry name" value="Copper amine oxidase, domain N"/>
    <property type="match status" value="1"/>
</dbReference>
<dbReference type="InterPro" id="IPR036582">
    <property type="entry name" value="Mao_N_sf"/>
</dbReference>
<gene>
    <name evidence="3" type="ORF">GC096_10825</name>
</gene>
<sequence>MKASQRMKAITGLSLALVMGISAQASAAQVPMDVDVYQVPMHFTFDGKEYAPPVDQQGFIYEGTTYVPIRFISYSLDKAVNWDPNTYTVTIAEPKATEKINISEYKLNTQVFSKSNEKFDKSKLALSNLKVYKEKINYVFDGVKKSPSDELPGYIVDGSLFVPIRFFSESVGKTINWDSETYTVSAVTKEEKKPEVKLPEVKPETKPVVTPPIGGGAGGGGGSTIKVSVDSIKAEAKGKMSALETEAAGVLLELYLKYLATHDESLKSQAREYIRETSDRKFEQIMSDTETKLTSNGYDRSTIDTIIDTYRNDYEKKKADKEKDLKNK</sequence>
<evidence type="ECO:0000313" key="3">
    <source>
        <dbReference type="EMBL" id="NOU64522.1"/>
    </source>
</evidence>
<comment type="caution">
    <text evidence="3">The sequence shown here is derived from an EMBL/GenBank/DDBJ whole genome shotgun (WGS) entry which is preliminary data.</text>
</comment>
<evidence type="ECO:0000256" key="1">
    <source>
        <dbReference type="SAM" id="SignalP"/>
    </source>
</evidence>
<feature type="chain" id="PRO_5047150973" description="Copper amine oxidase-like N-terminal domain-containing protein" evidence="1">
    <location>
        <begin position="28"/>
        <end position="328"/>
    </location>
</feature>
<organism evidence="3 4">
    <name type="scientific">Paenibacillus plantarum</name>
    <dbReference type="NCBI Taxonomy" id="2654975"/>
    <lineage>
        <taxon>Bacteria</taxon>
        <taxon>Bacillati</taxon>
        <taxon>Bacillota</taxon>
        <taxon>Bacilli</taxon>
        <taxon>Bacillales</taxon>
        <taxon>Paenibacillaceae</taxon>
        <taxon>Paenibacillus</taxon>
    </lineage>
</organism>
<evidence type="ECO:0000259" key="2">
    <source>
        <dbReference type="Pfam" id="PF07833"/>
    </source>
</evidence>
<keyword evidence="1" id="KW-0732">Signal</keyword>
<feature type="domain" description="Copper amine oxidase-like N-terminal" evidence="2">
    <location>
        <begin position="45"/>
        <end position="107"/>
    </location>
</feature>
<dbReference type="EMBL" id="WHNY01000035">
    <property type="protein sequence ID" value="NOU64522.1"/>
    <property type="molecule type" value="Genomic_DNA"/>
</dbReference>
<dbReference type="InterPro" id="IPR012854">
    <property type="entry name" value="Cu_amine_oxidase-like_N"/>
</dbReference>
<protein>
    <recommendedName>
        <fullName evidence="2">Copper amine oxidase-like N-terminal domain-containing protein</fullName>
    </recommendedName>
</protein>
<dbReference type="RefSeq" id="WP_171630248.1">
    <property type="nucleotide sequence ID" value="NZ_WHNY01000035.1"/>
</dbReference>
<reference evidence="3 4" key="1">
    <citation type="submission" date="2019-10" db="EMBL/GenBank/DDBJ databases">
        <title>Description of Paenibacillus humi sp. nov.</title>
        <authorList>
            <person name="Carlier A."/>
            <person name="Qi S."/>
        </authorList>
    </citation>
    <scope>NUCLEOTIDE SEQUENCE [LARGE SCALE GENOMIC DNA]</scope>
    <source>
        <strain evidence="3 4">LMG 31461</strain>
    </source>
</reference>